<dbReference type="PIRSF" id="PIRSF000109">
    <property type="entry name" value="6PGD"/>
    <property type="match status" value="1"/>
</dbReference>
<evidence type="ECO:0000256" key="5">
    <source>
        <dbReference type="RuleBase" id="RU000485"/>
    </source>
</evidence>
<dbReference type="InterPro" id="IPR006183">
    <property type="entry name" value="Pgluconate_DH"/>
</dbReference>
<comment type="function">
    <text evidence="4">Catalyzes the oxidative decarboxylation of 6-phosphogluconate to ribulose 5-phosphate and CO(2), with concomitant reduction of NADP to NADPH.</text>
</comment>
<dbReference type="InterPro" id="IPR013328">
    <property type="entry name" value="6PGD_dom2"/>
</dbReference>
<dbReference type="NCBIfam" id="NF006765">
    <property type="entry name" value="PRK09287.1"/>
    <property type="match status" value="1"/>
</dbReference>
<dbReference type="SUPFAM" id="SSF48179">
    <property type="entry name" value="6-phosphogluconate dehydrogenase C-terminal domain-like"/>
    <property type="match status" value="1"/>
</dbReference>
<dbReference type="InterPro" id="IPR036291">
    <property type="entry name" value="NAD(P)-bd_dom_sf"/>
</dbReference>
<keyword evidence="3 5" id="KW-0311">Gluconate utilization</keyword>
<evidence type="ECO:0000313" key="8">
    <source>
        <dbReference type="Proteomes" id="UP001596409"/>
    </source>
</evidence>
<keyword evidence="4 5" id="KW-0521">NADP</keyword>
<dbReference type="RefSeq" id="WP_189880501.1">
    <property type="nucleotide sequence ID" value="NZ_BMWA01000043.1"/>
</dbReference>
<dbReference type="GO" id="GO:0004616">
    <property type="term" value="F:phosphogluconate dehydrogenase (decarboxylating) activity"/>
    <property type="evidence" value="ECO:0007669"/>
    <property type="project" value="UniProtKB-EC"/>
</dbReference>
<keyword evidence="4 5" id="KW-0570">Pentose shunt</keyword>
<comment type="caution">
    <text evidence="7">The sequence shown here is derived from an EMBL/GenBank/DDBJ whole genome shotgun (WGS) entry which is preliminary data.</text>
</comment>
<dbReference type="Pfam" id="PF03446">
    <property type="entry name" value="NAD_binding_2"/>
    <property type="match status" value="1"/>
</dbReference>
<evidence type="ECO:0000256" key="4">
    <source>
        <dbReference type="PIRNR" id="PIRNR000109"/>
    </source>
</evidence>
<protein>
    <recommendedName>
        <fullName evidence="4 5">6-phosphogluconate dehydrogenase, decarboxylating</fullName>
        <ecNumber evidence="4 5">1.1.1.44</ecNumber>
    </recommendedName>
</protein>
<dbReference type="Pfam" id="PF00393">
    <property type="entry name" value="6PGD"/>
    <property type="match status" value="1"/>
</dbReference>
<dbReference type="SUPFAM" id="SSF51735">
    <property type="entry name" value="NAD(P)-binding Rossmann-fold domains"/>
    <property type="match status" value="1"/>
</dbReference>
<evidence type="ECO:0000313" key="7">
    <source>
        <dbReference type="EMBL" id="MFC7013834.1"/>
    </source>
</evidence>
<keyword evidence="2 4" id="KW-0560">Oxidoreductase</keyword>
<dbReference type="PANTHER" id="PTHR11811">
    <property type="entry name" value="6-PHOSPHOGLUCONATE DEHYDROGENASE"/>
    <property type="match status" value="1"/>
</dbReference>
<dbReference type="SMART" id="SM01350">
    <property type="entry name" value="6PGD"/>
    <property type="match status" value="1"/>
</dbReference>
<organism evidence="7 8">
    <name type="scientific">Streptomyces viridiviolaceus</name>
    <dbReference type="NCBI Taxonomy" id="68282"/>
    <lineage>
        <taxon>Bacteria</taxon>
        <taxon>Bacillati</taxon>
        <taxon>Actinomycetota</taxon>
        <taxon>Actinomycetes</taxon>
        <taxon>Kitasatosporales</taxon>
        <taxon>Streptomycetaceae</taxon>
        <taxon>Streptomyces</taxon>
    </lineage>
</organism>
<comment type="similarity">
    <text evidence="1 4 5">Belongs to the 6-phosphogluconate dehydrogenase family.</text>
</comment>
<dbReference type="PRINTS" id="PR00076">
    <property type="entry name" value="6PGDHDRGNASE"/>
</dbReference>
<dbReference type="Gene3D" id="1.20.5.320">
    <property type="entry name" value="6-Phosphogluconate Dehydrogenase, domain 3"/>
    <property type="match status" value="1"/>
</dbReference>
<dbReference type="NCBIfam" id="TIGR00873">
    <property type="entry name" value="gnd"/>
    <property type="match status" value="1"/>
</dbReference>
<gene>
    <name evidence="7" type="primary">gndA</name>
    <name evidence="7" type="ORF">ACFQMH_19315</name>
</gene>
<feature type="domain" description="6-phosphogluconate dehydrogenase C-terminal" evidence="6">
    <location>
        <begin position="184"/>
        <end position="475"/>
    </location>
</feature>
<dbReference type="InterPro" id="IPR006113">
    <property type="entry name" value="6PGDH_Gnd/GntZ"/>
</dbReference>
<dbReference type="Gene3D" id="1.10.1040.10">
    <property type="entry name" value="N-(1-d-carboxylethyl)-l-norvaline Dehydrogenase, domain 2"/>
    <property type="match status" value="1"/>
</dbReference>
<sequence length="483" mass="51158">MHHPQPSSADVAVIGLGVMGSNLARNLARNGFATAVHNRSPHKAQELLSTYGAEGTLIACEDLTAVVAVLPRPRRIVLMVPAGDPTDALLNELVPLLSPGDIVVDGGNAHFTDTQRRESALTHRGIHFVGAGISGGEEGALHGPAIMAGGSETAYVSVRPLLEKIAAKVDGRPCCARVGPGGAGHFVKMVHNGIEYADMQLIAETYDLHRRVLDVPPQRIGEIFAQWNHGPLNSYLVEITAEVLSHTDLATGHAFVDVVRDSAGMKGTGGWTVQTALDLACPVPTIAESVLARSLSATSGLREAGALLPQSPRPAPPLPTTDDFSEDTRLALHASKLVAYAQGFDLITAAATAYGWDVDLATLARIWRGGCIIRAGLLDDMTNAYAAPARSRLPLLTATPFREALAEAQLPWRRIIGIAAAHGVPIPAMSASLAYYDSLRADRLPAALLQAQRDYFGAHGYQRVDRPGVFHTDWSGARTEGAA</sequence>
<comment type="pathway">
    <text evidence="4 5">Carbohydrate degradation; pentose phosphate pathway; D-ribulose 5-phosphate from D-glucose 6-phosphate (oxidative stage): step 3/3.</text>
</comment>
<keyword evidence="8" id="KW-1185">Reference proteome</keyword>
<evidence type="ECO:0000256" key="2">
    <source>
        <dbReference type="ARBA" id="ARBA00023002"/>
    </source>
</evidence>
<dbReference type="InterPro" id="IPR006115">
    <property type="entry name" value="6PGDH_NADP-bd"/>
</dbReference>
<dbReference type="InterPro" id="IPR006114">
    <property type="entry name" value="6PGDH_C"/>
</dbReference>
<evidence type="ECO:0000256" key="1">
    <source>
        <dbReference type="ARBA" id="ARBA00008419"/>
    </source>
</evidence>
<name>A0ABW2E3I9_9ACTN</name>
<accession>A0ABW2E3I9</accession>
<dbReference type="InterPro" id="IPR008927">
    <property type="entry name" value="6-PGluconate_DH-like_C_sf"/>
</dbReference>
<evidence type="ECO:0000256" key="3">
    <source>
        <dbReference type="ARBA" id="ARBA00023064"/>
    </source>
</evidence>
<dbReference type="EC" id="1.1.1.44" evidence="4 5"/>
<dbReference type="Proteomes" id="UP001596409">
    <property type="component" value="Unassembled WGS sequence"/>
</dbReference>
<dbReference type="EMBL" id="JBHSYM010000039">
    <property type="protein sequence ID" value="MFC7013834.1"/>
    <property type="molecule type" value="Genomic_DNA"/>
</dbReference>
<proteinExistence type="inferred from homology"/>
<dbReference type="Gene3D" id="3.40.50.720">
    <property type="entry name" value="NAD(P)-binding Rossmann-like Domain"/>
    <property type="match status" value="1"/>
</dbReference>
<reference evidence="8" key="1">
    <citation type="journal article" date="2019" name="Int. J. Syst. Evol. Microbiol.">
        <title>The Global Catalogue of Microorganisms (GCM) 10K type strain sequencing project: providing services to taxonomists for standard genome sequencing and annotation.</title>
        <authorList>
            <consortium name="The Broad Institute Genomics Platform"/>
            <consortium name="The Broad Institute Genome Sequencing Center for Infectious Disease"/>
            <person name="Wu L."/>
            <person name="Ma J."/>
        </authorList>
    </citation>
    <scope>NUCLEOTIDE SEQUENCE [LARGE SCALE GENOMIC DNA]</scope>
    <source>
        <strain evidence="8">JCM 4855</strain>
    </source>
</reference>
<comment type="subunit">
    <text evidence="4">Homodimer.</text>
</comment>
<evidence type="ECO:0000259" key="6">
    <source>
        <dbReference type="SMART" id="SM01350"/>
    </source>
</evidence>
<comment type="catalytic activity">
    <reaction evidence="4 5">
        <text>6-phospho-D-gluconate + NADP(+) = D-ribulose 5-phosphate + CO2 + NADPH</text>
        <dbReference type="Rhea" id="RHEA:10116"/>
        <dbReference type="ChEBI" id="CHEBI:16526"/>
        <dbReference type="ChEBI" id="CHEBI:57783"/>
        <dbReference type="ChEBI" id="CHEBI:58121"/>
        <dbReference type="ChEBI" id="CHEBI:58349"/>
        <dbReference type="ChEBI" id="CHEBI:58759"/>
        <dbReference type="EC" id="1.1.1.44"/>
    </reaction>
</comment>